<dbReference type="Pfam" id="PF00535">
    <property type="entry name" value="Glycos_transf_2"/>
    <property type="match status" value="1"/>
</dbReference>
<dbReference type="GeneID" id="33319107"/>
<dbReference type="RefSeq" id="WP_088857356.1">
    <property type="nucleotide sequence ID" value="NZ_CP014862.1"/>
</dbReference>
<evidence type="ECO:0000313" key="2">
    <source>
        <dbReference type="EMBL" id="ASJ02090.1"/>
    </source>
</evidence>
<dbReference type="KEGG" id="tprf:A3L09_01815"/>
<dbReference type="Gene3D" id="3.90.550.10">
    <property type="entry name" value="Spore Coat Polysaccharide Biosynthesis Protein SpsA, Chain A"/>
    <property type="match status" value="1"/>
</dbReference>
<dbReference type="Proteomes" id="UP000250179">
    <property type="component" value="Chromosome"/>
</dbReference>
<dbReference type="InterPro" id="IPR029044">
    <property type="entry name" value="Nucleotide-diphossugar_trans"/>
</dbReference>
<accession>A0A2Z2M6R6</accession>
<dbReference type="AlphaFoldDB" id="A0A2Z2M6R6"/>
<organism evidence="2 3">
    <name type="scientific">Thermococcus profundus</name>
    <dbReference type="NCBI Taxonomy" id="49899"/>
    <lineage>
        <taxon>Archaea</taxon>
        <taxon>Methanobacteriati</taxon>
        <taxon>Methanobacteriota</taxon>
        <taxon>Thermococci</taxon>
        <taxon>Thermococcales</taxon>
        <taxon>Thermococcaceae</taxon>
        <taxon>Thermococcus</taxon>
    </lineage>
</organism>
<dbReference type="OrthoDB" id="46222at2157"/>
<dbReference type="CDD" id="cd00761">
    <property type="entry name" value="Glyco_tranf_GTA_type"/>
    <property type="match status" value="1"/>
</dbReference>
<evidence type="ECO:0000259" key="1">
    <source>
        <dbReference type="Pfam" id="PF00535"/>
    </source>
</evidence>
<protein>
    <recommendedName>
        <fullName evidence="1">Glycosyltransferase 2-like domain-containing protein</fullName>
    </recommendedName>
</protein>
<dbReference type="EMBL" id="CP014862">
    <property type="protein sequence ID" value="ASJ02090.1"/>
    <property type="molecule type" value="Genomic_DNA"/>
</dbReference>
<dbReference type="PANTHER" id="PTHR43685">
    <property type="entry name" value="GLYCOSYLTRANSFERASE"/>
    <property type="match status" value="1"/>
</dbReference>
<reference evidence="2 3" key="1">
    <citation type="submission" date="2016-03" db="EMBL/GenBank/DDBJ databases">
        <title>Complete genome sequence of Thermococcus profundus strain DT5432.</title>
        <authorList>
            <person name="Oger P.M."/>
        </authorList>
    </citation>
    <scope>NUCLEOTIDE SEQUENCE [LARGE SCALE GENOMIC DNA]</scope>
    <source>
        <strain evidence="2 3">DT 5432</strain>
    </source>
</reference>
<keyword evidence="3" id="KW-1185">Reference proteome</keyword>
<gene>
    <name evidence="2" type="ORF">A3L09_01815</name>
</gene>
<dbReference type="PANTHER" id="PTHR43685:SF2">
    <property type="entry name" value="GLYCOSYLTRANSFERASE 2-LIKE DOMAIN-CONTAINING PROTEIN"/>
    <property type="match status" value="1"/>
</dbReference>
<name>A0A2Z2M6R6_THEPR</name>
<evidence type="ECO:0000313" key="3">
    <source>
        <dbReference type="Proteomes" id="UP000250179"/>
    </source>
</evidence>
<feature type="domain" description="Glycosyltransferase 2-like" evidence="1">
    <location>
        <begin position="6"/>
        <end position="155"/>
    </location>
</feature>
<dbReference type="InterPro" id="IPR001173">
    <property type="entry name" value="Glyco_trans_2-like"/>
</dbReference>
<sequence>MKPRISVVVCTKNSESTLDLTLSSISRLNPFEIIIIDGGSKDKTLEIAKKYTRRIYSDNGKGLAYARQMGAVLARGDYVLYLDSDVEVNDPLFFERLLGEMERRNWIAVHPQVKSLSKNGLWEDGVDFYFSMKFNIPGEHRYLPLMACMIKRDVLLEISFDVRFKGAGEDHDFWARAFQNGYRFGVARCCWVFHHHRSSFKEFVKQRIWYGRGNVLLFSKYRD</sequence>
<dbReference type="SUPFAM" id="SSF53448">
    <property type="entry name" value="Nucleotide-diphospho-sugar transferases"/>
    <property type="match status" value="1"/>
</dbReference>
<proteinExistence type="predicted"/>
<dbReference type="InterPro" id="IPR050834">
    <property type="entry name" value="Glycosyltransf_2"/>
</dbReference>